<gene>
    <name evidence="3" type="ORF">A2677_01250</name>
</gene>
<evidence type="ECO:0008006" key="5">
    <source>
        <dbReference type="Google" id="ProtNLM"/>
    </source>
</evidence>
<dbReference type="InterPro" id="IPR043993">
    <property type="entry name" value="T4SS_pilin"/>
</dbReference>
<proteinExistence type="predicted"/>
<evidence type="ECO:0000313" key="4">
    <source>
        <dbReference type="Proteomes" id="UP000177817"/>
    </source>
</evidence>
<keyword evidence="1" id="KW-0472">Membrane</keyword>
<organism evidence="3 4">
    <name type="scientific">Candidatus Komeilibacteria bacterium RIFCSPHIGHO2_01_FULL_52_14</name>
    <dbReference type="NCBI Taxonomy" id="1798549"/>
    <lineage>
        <taxon>Bacteria</taxon>
        <taxon>Candidatus Komeiliibacteriota</taxon>
    </lineage>
</organism>
<feature type="chain" id="PRO_5009582097" description="DUF4134 domain-containing protein" evidence="2">
    <location>
        <begin position="32"/>
        <end position="124"/>
    </location>
</feature>
<evidence type="ECO:0000256" key="1">
    <source>
        <dbReference type="SAM" id="Phobius"/>
    </source>
</evidence>
<feature type="signal peptide" evidence="2">
    <location>
        <begin position="1"/>
        <end position="31"/>
    </location>
</feature>
<comment type="caution">
    <text evidence="3">The sequence shown here is derived from an EMBL/GenBank/DDBJ whole genome shotgun (WGS) entry which is preliminary data.</text>
</comment>
<dbReference type="Proteomes" id="UP000177817">
    <property type="component" value="Unassembled WGS sequence"/>
</dbReference>
<dbReference type="EMBL" id="MHKK01000012">
    <property type="protein sequence ID" value="OGY90314.1"/>
    <property type="molecule type" value="Genomic_DNA"/>
</dbReference>
<dbReference type="Pfam" id="PF18895">
    <property type="entry name" value="T4SS_pilin"/>
    <property type="match status" value="1"/>
</dbReference>
<protein>
    <recommendedName>
        <fullName evidence="5">DUF4134 domain-containing protein</fullName>
    </recommendedName>
</protein>
<keyword evidence="1" id="KW-1133">Transmembrane helix</keyword>
<sequence length="124" mass="13063">MKGGEYMKKLLTKAYKLAYLAPLALASTAHAQVSIDFPTNFAGFSSQDVKVTIQNIIRIIVGFLGIITIIIILAGGFKWMTSAGNEDKIGEAKKLISAGVVGLVVVLAAYAIANFVVSSITTAV</sequence>
<keyword evidence="2" id="KW-0732">Signal</keyword>
<accession>A0A1G2BMG2</accession>
<feature type="transmembrane region" description="Helical" evidence="1">
    <location>
        <begin position="55"/>
        <end position="74"/>
    </location>
</feature>
<reference evidence="3 4" key="1">
    <citation type="journal article" date="2016" name="Nat. Commun.">
        <title>Thousands of microbial genomes shed light on interconnected biogeochemical processes in an aquifer system.</title>
        <authorList>
            <person name="Anantharaman K."/>
            <person name="Brown C.T."/>
            <person name="Hug L.A."/>
            <person name="Sharon I."/>
            <person name="Castelle C.J."/>
            <person name="Probst A.J."/>
            <person name="Thomas B.C."/>
            <person name="Singh A."/>
            <person name="Wilkins M.J."/>
            <person name="Karaoz U."/>
            <person name="Brodie E.L."/>
            <person name="Williams K.H."/>
            <person name="Hubbard S.S."/>
            <person name="Banfield J.F."/>
        </authorList>
    </citation>
    <scope>NUCLEOTIDE SEQUENCE [LARGE SCALE GENOMIC DNA]</scope>
</reference>
<name>A0A1G2BMG2_9BACT</name>
<feature type="transmembrane region" description="Helical" evidence="1">
    <location>
        <begin position="95"/>
        <end position="117"/>
    </location>
</feature>
<evidence type="ECO:0000256" key="2">
    <source>
        <dbReference type="SAM" id="SignalP"/>
    </source>
</evidence>
<evidence type="ECO:0000313" key="3">
    <source>
        <dbReference type="EMBL" id="OGY90314.1"/>
    </source>
</evidence>
<dbReference type="AlphaFoldDB" id="A0A1G2BMG2"/>
<keyword evidence="1" id="KW-0812">Transmembrane</keyword>